<evidence type="ECO:0000313" key="2">
    <source>
        <dbReference type="Proteomes" id="UP000010290"/>
    </source>
</evidence>
<dbReference type="EMBL" id="AKKN01000014">
    <property type="protein sequence ID" value="EKT53128.1"/>
    <property type="molecule type" value="Genomic_DNA"/>
</dbReference>
<proteinExistence type="predicted"/>
<dbReference type="InterPro" id="IPR031854">
    <property type="entry name" value="FidL-like"/>
</dbReference>
<organism evidence="1 2">
    <name type="scientific">Providencia sneebia DSM 19967</name>
    <dbReference type="NCBI Taxonomy" id="1141660"/>
    <lineage>
        <taxon>Bacteria</taxon>
        <taxon>Pseudomonadati</taxon>
        <taxon>Pseudomonadota</taxon>
        <taxon>Gammaproteobacteria</taxon>
        <taxon>Enterobacterales</taxon>
        <taxon>Morganellaceae</taxon>
        <taxon>Providencia</taxon>
    </lineage>
</organism>
<reference evidence="1 2" key="1">
    <citation type="journal article" date="2012" name="BMC Genomics">
        <title>Comparative genomics of bacteria in the genus Providencia isolated from wild Drosophila melanogaster.</title>
        <authorList>
            <person name="Galac M.R."/>
            <person name="Lazzaro B.P."/>
        </authorList>
    </citation>
    <scope>NUCLEOTIDE SEQUENCE [LARGE SCALE GENOMIC DNA]</scope>
    <source>
        <strain evidence="1 2">DSM 19967</strain>
    </source>
</reference>
<dbReference type="OrthoDB" id="6455141at2"/>
<dbReference type="RefSeq" id="WP_008916943.1">
    <property type="nucleotide sequence ID" value="NZ_CM001773.1"/>
</dbReference>
<keyword evidence="2" id="KW-1185">Reference proteome</keyword>
<dbReference type="Proteomes" id="UP000010290">
    <property type="component" value="Chromosome"/>
</dbReference>
<evidence type="ECO:0000313" key="1">
    <source>
        <dbReference type="EMBL" id="EKT53128.1"/>
    </source>
</evidence>
<name>K8VY04_9GAMM</name>
<dbReference type="Pfam" id="PF15941">
    <property type="entry name" value="FidL_like"/>
    <property type="match status" value="1"/>
</dbReference>
<sequence>MKKYLISFLVISFIALITIIATINYKNNKFNICHSDILWIKENGTSDGIVMKSRVSLLISNDYTGRMNIYGYIKENNVFYRLDRAVYFTYQAIDNKNNYSIHFNSLSVSAADSTPQKLFANFIQLEEDKINYYINVTKMNDNIYIVKDEAYSSFTCYSDK</sequence>
<dbReference type="PATRIC" id="fig|1141660.3.peg.3218"/>
<gene>
    <name evidence="1" type="ORF">OO7_16083</name>
</gene>
<protein>
    <submittedName>
        <fullName evidence="1">Uncharacterized protein</fullName>
    </submittedName>
</protein>
<dbReference type="HOGENOM" id="CLU_1650641_0_0_6"/>
<dbReference type="AlphaFoldDB" id="K8VY04"/>
<accession>K8VY04</accession>
<comment type="caution">
    <text evidence="1">The sequence shown here is derived from an EMBL/GenBank/DDBJ whole genome shotgun (WGS) entry which is preliminary data.</text>
</comment>